<feature type="region of interest" description="Disordered" evidence="1">
    <location>
        <begin position="86"/>
        <end position="113"/>
    </location>
</feature>
<dbReference type="EMBL" id="CABFPH010000027">
    <property type="protein sequence ID" value="VUD71683.1"/>
    <property type="molecule type" value="Genomic_DNA"/>
</dbReference>
<keyword evidence="2" id="KW-0812">Transmembrane</keyword>
<sequence>MSDLDTQKHTFVTIPAAVIMPGGAIAACVVRDITPKGTRMSIARRHKLPSTFLLRMPKYAKPFPMRLVWQEGDFAGATLDLPAAKEKAAGAEAANAPPISPSTPGRRPSGAGR</sequence>
<feature type="transmembrane region" description="Helical" evidence="2">
    <location>
        <begin position="12"/>
        <end position="30"/>
    </location>
</feature>
<reference evidence="3 4" key="1">
    <citation type="submission" date="2019-06" db="EMBL/GenBank/DDBJ databases">
        <authorList>
            <person name="Rodrigo-Torres L."/>
            <person name="Arahal R. D."/>
            <person name="Lucena T."/>
        </authorList>
    </citation>
    <scope>NUCLEOTIDE SEQUENCE [LARGE SCALE GENOMIC DNA]</scope>
    <source>
        <strain evidence="3 4">SB0023/3</strain>
    </source>
</reference>
<protein>
    <recommendedName>
        <fullName evidence="5">PilZ domain-containing protein</fullName>
    </recommendedName>
</protein>
<gene>
    <name evidence="3" type="ORF">MET9862_02269</name>
</gene>
<evidence type="ECO:0000313" key="3">
    <source>
        <dbReference type="EMBL" id="VUD71683.1"/>
    </source>
</evidence>
<accession>A0A509EEM0</accession>
<organism evidence="3 4">
    <name type="scientific">Methylobacterium symbioticum</name>
    <dbReference type="NCBI Taxonomy" id="2584084"/>
    <lineage>
        <taxon>Bacteria</taxon>
        <taxon>Pseudomonadati</taxon>
        <taxon>Pseudomonadota</taxon>
        <taxon>Alphaproteobacteria</taxon>
        <taxon>Hyphomicrobiales</taxon>
        <taxon>Methylobacteriaceae</taxon>
        <taxon>Methylobacterium</taxon>
    </lineage>
</organism>
<evidence type="ECO:0000313" key="4">
    <source>
        <dbReference type="Proteomes" id="UP000410984"/>
    </source>
</evidence>
<proteinExistence type="predicted"/>
<keyword evidence="2" id="KW-1133">Transmembrane helix</keyword>
<evidence type="ECO:0000256" key="1">
    <source>
        <dbReference type="SAM" id="MobiDB-lite"/>
    </source>
</evidence>
<dbReference type="RefSeq" id="WP_142583064.1">
    <property type="nucleotide sequence ID" value="NZ_CABFPH010000027.1"/>
</dbReference>
<evidence type="ECO:0008006" key="5">
    <source>
        <dbReference type="Google" id="ProtNLM"/>
    </source>
</evidence>
<keyword evidence="2" id="KW-0472">Membrane</keyword>
<name>A0A509EEM0_9HYPH</name>
<evidence type="ECO:0000256" key="2">
    <source>
        <dbReference type="SAM" id="Phobius"/>
    </source>
</evidence>
<dbReference type="OrthoDB" id="7999917at2"/>
<dbReference type="Proteomes" id="UP000410984">
    <property type="component" value="Unassembled WGS sequence"/>
</dbReference>
<dbReference type="AlphaFoldDB" id="A0A509EEM0"/>
<keyword evidence="4" id="KW-1185">Reference proteome</keyword>